<evidence type="ECO:0000313" key="3">
    <source>
        <dbReference type="Proteomes" id="UP000789375"/>
    </source>
</evidence>
<evidence type="ECO:0000313" key="2">
    <source>
        <dbReference type="EMBL" id="CAG8529979.1"/>
    </source>
</evidence>
<evidence type="ECO:0000256" key="1">
    <source>
        <dbReference type="SAM" id="Coils"/>
    </source>
</evidence>
<sequence>MSNYEKQNLLCNNQSLEKEIEEVEYVLQDSTSDNIERSILRENTINKQAVSNNNVELNNVGPNNKNNIELENVKINTYQKDAIFQSTNNKSNFI</sequence>
<organism evidence="2 3">
    <name type="scientific">Funneliformis mosseae</name>
    <name type="common">Endomycorrhizal fungus</name>
    <name type="synonym">Glomus mosseae</name>
    <dbReference type="NCBI Taxonomy" id="27381"/>
    <lineage>
        <taxon>Eukaryota</taxon>
        <taxon>Fungi</taxon>
        <taxon>Fungi incertae sedis</taxon>
        <taxon>Mucoromycota</taxon>
        <taxon>Glomeromycotina</taxon>
        <taxon>Glomeromycetes</taxon>
        <taxon>Glomerales</taxon>
        <taxon>Glomeraceae</taxon>
        <taxon>Funneliformis</taxon>
    </lineage>
</organism>
<accession>A0A9N9AIA4</accession>
<gene>
    <name evidence="2" type="ORF">FMOSSE_LOCUS5459</name>
</gene>
<dbReference type="AlphaFoldDB" id="A0A9N9AIA4"/>
<protein>
    <submittedName>
        <fullName evidence="2">3823_t:CDS:1</fullName>
    </submittedName>
</protein>
<comment type="caution">
    <text evidence="2">The sequence shown here is derived from an EMBL/GenBank/DDBJ whole genome shotgun (WGS) entry which is preliminary data.</text>
</comment>
<keyword evidence="1" id="KW-0175">Coiled coil</keyword>
<dbReference type="Proteomes" id="UP000789375">
    <property type="component" value="Unassembled WGS sequence"/>
</dbReference>
<dbReference type="EMBL" id="CAJVPP010001035">
    <property type="protein sequence ID" value="CAG8529979.1"/>
    <property type="molecule type" value="Genomic_DNA"/>
</dbReference>
<name>A0A9N9AIA4_FUNMO</name>
<proteinExistence type="predicted"/>
<reference evidence="2" key="1">
    <citation type="submission" date="2021-06" db="EMBL/GenBank/DDBJ databases">
        <authorList>
            <person name="Kallberg Y."/>
            <person name="Tangrot J."/>
            <person name="Rosling A."/>
        </authorList>
    </citation>
    <scope>NUCLEOTIDE SEQUENCE</scope>
    <source>
        <strain evidence="2">87-6 pot B 2015</strain>
    </source>
</reference>
<feature type="coiled-coil region" evidence="1">
    <location>
        <begin position="6"/>
        <end position="33"/>
    </location>
</feature>
<keyword evidence="3" id="KW-1185">Reference proteome</keyword>